<dbReference type="GO" id="GO:0016020">
    <property type="term" value="C:membrane"/>
    <property type="evidence" value="ECO:0007669"/>
    <property type="project" value="UniProtKB-SubCell"/>
</dbReference>
<dbReference type="GeneID" id="120636132"/>
<dbReference type="PIRSF" id="PIRSF036436">
    <property type="entry name" value="UCP036436"/>
    <property type="match status" value="1"/>
</dbReference>
<feature type="transmembrane region" description="Helical" evidence="5">
    <location>
        <begin position="296"/>
        <end position="317"/>
    </location>
</feature>
<dbReference type="EMBL" id="GAIX01012408">
    <property type="protein sequence ID" value="JAA80152.1"/>
    <property type="molecule type" value="Transcribed_RNA"/>
</dbReference>
<protein>
    <submittedName>
        <fullName evidence="7">Transmembrane protein</fullName>
    </submittedName>
</protein>
<reference evidence="7" key="1">
    <citation type="journal article" date="2013" name="BMC Genomics">
        <title>Unscrambling butterfly oogenesis.</title>
        <authorList>
            <person name="Carter J.M."/>
            <person name="Baker S.C."/>
            <person name="Pink R."/>
            <person name="Carter D.R."/>
            <person name="Collins A."/>
            <person name="Tomlin J."/>
            <person name="Gibbs M."/>
            <person name="Breuker C.J."/>
        </authorList>
    </citation>
    <scope>NUCLEOTIDE SEQUENCE</scope>
    <source>
        <tissue evidence="7">Ovary</tissue>
    </source>
</reference>
<dbReference type="AlphaFoldDB" id="S4PT99"/>
<comment type="subcellular location">
    <subcellularLocation>
        <location evidence="1">Membrane</location>
        <topology evidence="1">Multi-pass membrane protein</topology>
    </subcellularLocation>
</comment>
<evidence type="ECO:0000256" key="1">
    <source>
        <dbReference type="ARBA" id="ARBA00004141"/>
    </source>
</evidence>
<keyword evidence="2 5" id="KW-0812">Transmembrane</keyword>
<feature type="transmembrane region" description="Helical" evidence="5">
    <location>
        <begin position="149"/>
        <end position="167"/>
    </location>
</feature>
<dbReference type="RefSeq" id="XP_039763373.1">
    <property type="nucleotide sequence ID" value="XM_039907439.1"/>
</dbReference>
<dbReference type="SUPFAM" id="SSF103481">
    <property type="entry name" value="Multidrug resistance efflux transporter EmrE"/>
    <property type="match status" value="1"/>
</dbReference>
<dbReference type="InterPro" id="IPR037185">
    <property type="entry name" value="EmrE-like"/>
</dbReference>
<accession>S4PT99</accession>
<evidence type="ECO:0000256" key="3">
    <source>
        <dbReference type="ARBA" id="ARBA00022989"/>
    </source>
</evidence>
<feature type="transmembrane region" description="Helical" evidence="5">
    <location>
        <begin position="91"/>
        <end position="110"/>
    </location>
</feature>
<dbReference type="RefSeq" id="XP_039763372.1">
    <property type="nucleotide sequence ID" value="XM_039907438.1"/>
</dbReference>
<feature type="transmembrane region" description="Helical" evidence="5">
    <location>
        <begin position="122"/>
        <end position="142"/>
    </location>
</feature>
<evidence type="ECO:0000259" key="6">
    <source>
        <dbReference type="Pfam" id="PF00892"/>
    </source>
</evidence>
<dbReference type="CTD" id="41450"/>
<feature type="domain" description="EamA" evidence="6">
    <location>
        <begin position="50"/>
        <end position="160"/>
    </location>
</feature>
<dbReference type="PANTHER" id="PTHR13146">
    <property type="match status" value="1"/>
</dbReference>
<keyword evidence="3 5" id="KW-1133">Transmembrane helix</keyword>
<sequence length="369" mass="40801">MAWTKYQKFLALMMVVTGSINSLSTKWADKMESKNSVGEVKKFVHPFLQASAMFLGEMLCLLTFKIVYWINRNEDNPQNTLIQGNQNFNPFILMPAAMFDLVATSIMYIGLNLTYVSSFQMFRGSVIVFVALLSSTVLGRIISRRQVLGIVNVIIGLAIVGVTDALYQSDEAKGRNSLITGDLLIILAQVITACQMVYEEKYVSGLNIPALQAVGWEGVFGFSVLSSLLVVFYWIPAPPHFDSNPRGTVEDVIDGLVQIGNNPLLLVAILGTVVSIAFFNFAGISVTKEMSATTRMVLDSVRTIVIWSVSLAVAWQAFHWQHLIGFAILICGLCAYNGILPRPCWRKTQTAEDEDRIIDTEAVGHEELA</sequence>
<evidence type="ECO:0000256" key="5">
    <source>
        <dbReference type="SAM" id="Phobius"/>
    </source>
</evidence>
<feature type="transmembrane region" description="Helical" evidence="5">
    <location>
        <begin position="323"/>
        <end position="340"/>
    </location>
</feature>
<feature type="transmembrane region" description="Helical" evidence="5">
    <location>
        <begin position="210"/>
        <end position="235"/>
    </location>
</feature>
<dbReference type="InterPro" id="IPR000620">
    <property type="entry name" value="EamA_dom"/>
</dbReference>
<proteinExistence type="predicted"/>
<feature type="transmembrane region" description="Helical" evidence="5">
    <location>
        <begin position="46"/>
        <end position="70"/>
    </location>
</feature>
<dbReference type="InterPro" id="IPR012404">
    <property type="entry name" value="UCP036436"/>
</dbReference>
<evidence type="ECO:0000256" key="2">
    <source>
        <dbReference type="ARBA" id="ARBA00022692"/>
    </source>
</evidence>
<name>S4PT99_9NEOP</name>
<evidence type="ECO:0000313" key="7">
    <source>
        <dbReference type="EMBL" id="JAA80152.1"/>
    </source>
</evidence>
<dbReference type="Pfam" id="PF00892">
    <property type="entry name" value="EamA"/>
    <property type="match status" value="1"/>
</dbReference>
<evidence type="ECO:0000256" key="4">
    <source>
        <dbReference type="ARBA" id="ARBA00023136"/>
    </source>
</evidence>
<organism evidence="7">
    <name type="scientific">Pararge aegeria</name>
    <name type="common">speckled wood butterfly</name>
    <dbReference type="NCBI Taxonomy" id="116150"/>
    <lineage>
        <taxon>Eukaryota</taxon>
        <taxon>Metazoa</taxon>
        <taxon>Ecdysozoa</taxon>
        <taxon>Arthropoda</taxon>
        <taxon>Hexapoda</taxon>
        <taxon>Insecta</taxon>
        <taxon>Pterygota</taxon>
        <taxon>Neoptera</taxon>
        <taxon>Endopterygota</taxon>
        <taxon>Lepidoptera</taxon>
        <taxon>Glossata</taxon>
        <taxon>Ditrysia</taxon>
        <taxon>Papilionoidea</taxon>
        <taxon>Nymphalidae</taxon>
        <taxon>Satyrinae</taxon>
        <taxon>Satyrini</taxon>
        <taxon>Parargina</taxon>
        <taxon>Pararge</taxon>
    </lineage>
</organism>
<dbReference type="PANTHER" id="PTHR13146:SF0">
    <property type="entry name" value="SOLUTE CARRIER FAMILY 35 MEMBER F6"/>
    <property type="match status" value="1"/>
</dbReference>
<reference evidence="7" key="2">
    <citation type="submission" date="2013-05" db="EMBL/GenBank/DDBJ databases">
        <authorList>
            <person name="Carter J.-M."/>
            <person name="Baker S.C."/>
            <person name="Pink R."/>
            <person name="Carter D.R.F."/>
            <person name="Collins A."/>
            <person name="Tomlin J."/>
            <person name="Gibbs M."/>
            <person name="Breuker C.J."/>
        </authorList>
    </citation>
    <scope>NUCLEOTIDE SEQUENCE</scope>
    <source>
        <tissue evidence="7">Ovary</tissue>
    </source>
</reference>
<feature type="transmembrane region" description="Helical" evidence="5">
    <location>
        <begin position="179"/>
        <end position="198"/>
    </location>
</feature>
<feature type="transmembrane region" description="Helical" evidence="5">
    <location>
        <begin position="264"/>
        <end position="284"/>
    </location>
</feature>
<keyword evidence="4 5" id="KW-0472">Membrane</keyword>